<dbReference type="InterPro" id="IPR016047">
    <property type="entry name" value="M23ase_b-sheet_dom"/>
</dbReference>
<keyword evidence="1 4" id="KW-0732">Signal</keyword>
<dbReference type="Gene3D" id="2.70.70.10">
    <property type="entry name" value="Glucose Permease (Domain IIA)"/>
    <property type="match status" value="1"/>
</dbReference>
<protein>
    <submittedName>
        <fullName evidence="7">Peptidoglycan DD-metalloendopeptidase family protein</fullName>
    </submittedName>
</protein>
<feature type="signal peptide" evidence="4">
    <location>
        <begin position="1"/>
        <end position="26"/>
    </location>
</feature>
<gene>
    <name evidence="7" type="ORF">IAC13_05895</name>
</gene>
<evidence type="ECO:0000256" key="2">
    <source>
        <dbReference type="SAM" id="Coils"/>
    </source>
</evidence>
<feature type="region of interest" description="Disordered" evidence="3">
    <location>
        <begin position="246"/>
        <end position="281"/>
    </location>
</feature>
<dbReference type="EMBL" id="JADIML010000162">
    <property type="protein sequence ID" value="MBO8463448.1"/>
    <property type="molecule type" value="Genomic_DNA"/>
</dbReference>
<dbReference type="AlphaFoldDB" id="A0A9D9I061"/>
<feature type="coiled-coil region" evidence="2">
    <location>
        <begin position="22"/>
        <end position="116"/>
    </location>
</feature>
<accession>A0A9D9I061</accession>
<dbReference type="Pfam" id="PF01551">
    <property type="entry name" value="Peptidase_M23"/>
    <property type="match status" value="1"/>
</dbReference>
<sequence length="402" mass="45247">MVNGKKIRKLFLLGLLISSLGIPVQASTIKEAKDKKEELEQNKSKAESAVEKLRKQQAKLKTSIEKLDKKVANLDTKLYELNHDLMDKREQLATTRQQLEVAKKKEANQYEAMKKRIKYMYESGDTGYLEILFKAQSISDFLNRAEYVEQIAQYDNTMLTRLEHTREQIADTEQKEKEEIIEVKQLKTQVQSRRKELKELRADKKVQVKKYTSNIKKKKSLIASYQKEIEEQEQIILKLEEEARKKAEQQNANNSSSNSSSSNQSSSSGSTKPTGNFTWPCPSSRRITSEYGYRVHPILGTKRLHNGIDIGASTGSSIVAADGGTVVGASYSSSMGYYVMINHGNGITTVYMHCSSLLVSSGQKVSKGQQIARVGSTGLSTGPHLHFSVMKNGSYVNPWDYL</sequence>
<dbReference type="InterPro" id="IPR050570">
    <property type="entry name" value="Cell_wall_metabolism_enzyme"/>
</dbReference>
<name>A0A9D9I061_9FIRM</name>
<keyword evidence="2" id="KW-0175">Coiled coil</keyword>
<dbReference type="CDD" id="cd12797">
    <property type="entry name" value="M23_peptidase"/>
    <property type="match status" value="1"/>
</dbReference>
<evidence type="ECO:0000259" key="5">
    <source>
        <dbReference type="Pfam" id="PF01551"/>
    </source>
</evidence>
<dbReference type="SUPFAM" id="SSF51261">
    <property type="entry name" value="Duplicated hybrid motif"/>
    <property type="match status" value="1"/>
</dbReference>
<reference evidence="7" key="1">
    <citation type="submission" date="2020-10" db="EMBL/GenBank/DDBJ databases">
        <authorList>
            <person name="Gilroy R."/>
        </authorList>
    </citation>
    <scope>NUCLEOTIDE SEQUENCE</scope>
    <source>
        <strain evidence="7">E3-2379</strain>
    </source>
</reference>
<dbReference type="InterPro" id="IPR057309">
    <property type="entry name" value="PcsB_CC"/>
</dbReference>
<feature type="compositionally biased region" description="Low complexity" evidence="3">
    <location>
        <begin position="249"/>
        <end position="270"/>
    </location>
</feature>
<feature type="chain" id="PRO_5038847303" evidence="4">
    <location>
        <begin position="27"/>
        <end position="402"/>
    </location>
</feature>
<dbReference type="PANTHER" id="PTHR21666:SF270">
    <property type="entry name" value="MUREIN HYDROLASE ACTIVATOR ENVC"/>
    <property type="match status" value="1"/>
</dbReference>
<dbReference type="InterPro" id="IPR011055">
    <property type="entry name" value="Dup_hybrid_motif"/>
</dbReference>
<evidence type="ECO:0000313" key="8">
    <source>
        <dbReference type="Proteomes" id="UP000823618"/>
    </source>
</evidence>
<proteinExistence type="predicted"/>
<dbReference type="PANTHER" id="PTHR21666">
    <property type="entry name" value="PEPTIDASE-RELATED"/>
    <property type="match status" value="1"/>
</dbReference>
<dbReference type="Pfam" id="PF24568">
    <property type="entry name" value="CC_PcsB"/>
    <property type="match status" value="1"/>
</dbReference>
<dbReference type="Gene3D" id="6.10.250.3150">
    <property type="match status" value="1"/>
</dbReference>
<evidence type="ECO:0000259" key="6">
    <source>
        <dbReference type="Pfam" id="PF24568"/>
    </source>
</evidence>
<evidence type="ECO:0000256" key="1">
    <source>
        <dbReference type="ARBA" id="ARBA00022729"/>
    </source>
</evidence>
<dbReference type="GO" id="GO:0004222">
    <property type="term" value="F:metalloendopeptidase activity"/>
    <property type="evidence" value="ECO:0007669"/>
    <property type="project" value="TreeGrafter"/>
</dbReference>
<feature type="domain" description="M23ase beta-sheet core" evidence="5">
    <location>
        <begin position="304"/>
        <end position="398"/>
    </location>
</feature>
<reference evidence="7" key="2">
    <citation type="journal article" date="2021" name="PeerJ">
        <title>Extensive microbial diversity within the chicken gut microbiome revealed by metagenomics and culture.</title>
        <authorList>
            <person name="Gilroy R."/>
            <person name="Ravi A."/>
            <person name="Getino M."/>
            <person name="Pursley I."/>
            <person name="Horton D.L."/>
            <person name="Alikhan N.F."/>
            <person name="Baker D."/>
            <person name="Gharbi K."/>
            <person name="Hall N."/>
            <person name="Watson M."/>
            <person name="Adriaenssens E.M."/>
            <person name="Foster-Nyarko E."/>
            <person name="Jarju S."/>
            <person name="Secka A."/>
            <person name="Antonio M."/>
            <person name="Oren A."/>
            <person name="Chaudhuri R.R."/>
            <person name="La Ragione R."/>
            <person name="Hildebrand F."/>
            <person name="Pallen M.J."/>
        </authorList>
    </citation>
    <scope>NUCLEOTIDE SEQUENCE</scope>
    <source>
        <strain evidence="7">E3-2379</strain>
    </source>
</reference>
<evidence type="ECO:0000313" key="7">
    <source>
        <dbReference type="EMBL" id="MBO8463448.1"/>
    </source>
</evidence>
<organism evidence="7 8">
    <name type="scientific">Candidatus Scybalomonas excrementavium</name>
    <dbReference type="NCBI Taxonomy" id="2840943"/>
    <lineage>
        <taxon>Bacteria</taxon>
        <taxon>Bacillati</taxon>
        <taxon>Bacillota</taxon>
        <taxon>Clostridia</taxon>
        <taxon>Lachnospirales</taxon>
        <taxon>Lachnospiraceae</taxon>
        <taxon>Lachnospiraceae incertae sedis</taxon>
        <taxon>Candidatus Scybalomonas</taxon>
    </lineage>
</organism>
<evidence type="ECO:0000256" key="3">
    <source>
        <dbReference type="SAM" id="MobiDB-lite"/>
    </source>
</evidence>
<feature type="domain" description="Peptidoglycan hydrolase PcsB coiled-coil" evidence="6">
    <location>
        <begin position="102"/>
        <end position="170"/>
    </location>
</feature>
<dbReference type="Proteomes" id="UP000823618">
    <property type="component" value="Unassembled WGS sequence"/>
</dbReference>
<evidence type="ECO:0000256" key="4">
    <source>
        <dbReference type="SAM" id="SignalP"/>
    </source>
</evidence>
<comment type="caution">
    <text evidence="7">The sequence shown here is derived from an EMBL/GenBank/DDBJ whole genome shotgun (WGS) entry which is preliminary data.</text>
</comment>